<dbReference type="EMBL" id="BLAL01000059">
    <property type="protein sequence ID" value="GES82198.1"/>
    <property type="molecule type" value="Genomic_DNA"/>
</dbReference>
<comment type="caution">
    <text evidence="1">The sequence shown here is derived from an EMBL/GenBank/DDBJ whole genome shotgun (WGS) entry which is preliminary data.</text>
</comment>
<dbReference type="EMBL" id="BEXD01000484">
    <property type="protein sequence ID" value="GBB87843.1"/>
    <property type="molecule type" value="Genomic_DNA"/>
</dbReference>
<name>A0A2Z6QCB3_9GLOM</name>
<dbReference type="Proteomes" id="UP000247702">
    <property type="component" value="Unassembled WGS sequence"/>
</dbReference>
<evidence type="ECO:0000313" key="1">
    <source>
        <dbReference type="EMBL" id="GBB87843.1"/>
    </source>
</evidence>
<reference evidence="1 3" key="1">
    <citation type="submission" date="2017-11" db="EMBL/GenBank/DDBJ databases">
        <title>The genome of Rhizophagus clarus HR1 reveals common genetic basis of auxotrophy among arbuscular mycorrhizal fungi.</title>
        <authorList>
            <person name="Kobayashi Y."/>
        </authorList>
    </citation>
    <scope>NUCLEOTIDE SEQUENCE [LARGE SCALE GENOMIC DNA]</scope>
    <source>
        <strain evidence="1 3">HR1</strain>
    </source>
</reference>
<organism evidence="1 3">
    <name type="scientific">Rhizophagus clarus</name>
    <dbReference type="NCBI Taxonomy" id="94130"/>
    <lineage>
        <taxon>Eukaryota</taxon>
        <taxon>Fungi</taxon>
        <taxon>Fungi incertae sedis</taxon>
        <taxon>Mucoromycota</taxon>
        <taxon>Glomeromycotina</taxon>
        <taxon>Glomeromycetes</taxon>
        <taxon>Glomerales</taxon>
        <taxon>Glomeraceae</taxon>
        <taxon>Rhizophagus</taxon>
    </lineage>
</organism>
<reference evidence="2" key="2">
    <citation type="submission" date="2019-10" db="EMBL/GenBank/DDBJ databases">
        <title>Conservation and host-specific expression of non-tandemly repeated heterogenous ribosome RNA gene in arbuscular mycorrhizal fungi.</title>
        <authorList>
            <person name="Maeda T."/>
            <person name="Kobayashi Y."/>
            <person name="Nakagawa T."/>
            <person name="Ezawa T."/>
            <person name="Yamaguchi K."/>
            <person name="Bino T."/>
            <person name="Nishimoto Y."/>
            <person name="Shigenobu S."/>
            <person name="Kawaguchi M."/>
        </authorList>
    </citation>
    <scope>NUCLEOTIDE SEQUENCE</scope>
    <source>
        <strain evidence="2">HR1</strain>
    </source>
</reference>
<gene>
    <name evidence="2" type="ORF">RCL2_000941800</name>
    <name evidence="1" type="ORF">RclHR1_14330005</name>
</gene>
<evidence type="ECO:0000313" key="3">
    <source>
        <dbReference type="Proteomes" id="UP000247702"/>
    </source>
</evidence>
<proteinExistence type="predicted"/>
<accession>A0A2Z6QCB3</accession>
<evidence type="ECO:0000313" key="2">
    <source>
        <dbReference type="EMBL" id="GES82198.1"/>
    </source>
</evidence>
<protein>
    <submittedName>
        <fullName evidence="1">Uncharacterized protein</fullName>
    </submittedName>
</protein>
<dbReference type="Proteomes" id="UP000615446">
    <property type="component" value="Unassembled WGS sequence"/>
</dbReference>
<sequence>MPKRSGTSEVEQQSKKSRNTIIIQDNNVLNVENDEEIVVSEESDEDISRYFSDDDNDVEETNNQISNLEHFTNISEEDINQLEIKEGERFNSYQWNASIKLWTAILQNQRVIHQQLLNIQHKHEELDNRLTDVIGKSGWYKPILQSVVLSICAHSKYPSLKELKEGVLSGFLNESRVKNKDAFWSQVRTESLKIIRDRRSYIALNSLSAICKNLDLPRVTSNNIEVWSKDKNVIAARNFMKRKNTDGENLFEKEIIPDIFKSRDYTPTKSDKLFAVGVIKLAMEGKTVSEENIRQKVGNLKI</sequence>
<keyword evidence="3" id="KW-1185">Reference proteome</keyword>
<dbReference type="AlphaFoldDB" id="A0A2Z6QCB3"/>
<dbReference type="OrthoDB" id="2401089at2759"/>